<feature type="domain" description="Tyr recombinase" evidence="13">
    <location>
        <begin position="121"/>
        <end position="316"/>
    </location>
</feature>
<dbReference type="Gene3D" id="1.10.150.130">
    <property type="match status" value="1"/>
</dbReference>
<dbReference type="GO" id="GO:0051301">
    <property type="term" value="P:cell division"/>
    <property type="evidence" value="ECO:0007669"/>
    <property type="project" value="UniProtKB-KW"/>
</dbReference>
<evidence type="ECO:0000256" key="2">
    <source>
        <dbReference type="ARBA" id="ARBA00022490"/>
    </source>
</evidence>
<dbReference type="Pfam" id="PF14528">
    <property type="entry name" value="LAGLIDADG_3"/>
    <property type="match status" value="1"/>
</dbReference>
<dbReference type="GO" id="GO:0004519">
    <property type="term" value="F:endonuclease activity"/>
    <property type="evidence" value="ECO:0007669"/>
    <property type="project" value="InterPro"/>
</dbReference>
<organism evidence="15 16">
    <name type="scientific">candidate division WWE3 bacterium GW2011_GWF1_42_14</name>
    <dbReference type="NCBI Taxonomy" id="1619138"/>
    <lineage>
        <taxon>Bacteria</taxon>
        <taxon>Katanobacteria</taxon>
    </lineage>
</organism>
<keyword evidence="5" id="KW-0159">Chromosome partition</keyword>
<dbReference type="CDD" id="cd00081">
    <property type="entry name" value="Hint"/>
    <property type="match status" value="1"/>
</dbReference>
<dbReference type="SMART" id="SM00306">
    <property type="entry name" value="HintN"/>
    <property type="match status" value="1"/>
</dbReference>
<evidence type="ECO:0000313" key="16">
    <source>
        <dbReference type="Proteomes" id="UP000033847"/>
    </source>
</evidence>
<keyword evidence="8 11" id="KW-0238">DNA-binding</keyword>
<name>A0A0G0YIX3_UNCKA</name>
<evidence type="ECO:0000259" key="12">
    <source>
        <dbReference type="PROSITE" id="PS50819"/>
    </source>
</evidence>
<dbReference type="InterPro" id="IPR003587">
    <property type="entry name" value="Hint_dom_N"/>
</dbReference>
<evidence type="ECO:0000313" key="15">
    <source>
        <dbReference type="EMBL" id="KKS36687.1"/>
    </source>
</evidence>
<dbReference type="PATRIC" id="fig|1619138.3.peg.868"/>
<dbReference type="InterPro" id="IPR027434">
    <property type="entry name" value="Homing_endonucl"/>
</dbReference>
<dbReference type="InterPro" id="IPR004042">
    <property type="entry name" value="Intein_endonuc_central"/>
</dbReference>
<dbReference type="InterPro" id="IPR004107">
    <property type="entry name" value="Integrase_SAM-like_N"/>
</dbReference>
<dbReference type="PROSITE" id="PS50817">
    <property type="entry name" value="INTEIN_N_TER"/>
    <property type="match status" value="1"/>
</dbReference>
<comment type="subcellular location">
    <subcellularLocation>
        <location evidence="1">Cytoplasm</location>
    </subcellularLocation>
</comment>
<evidence type="ECO:0000256" key="11">
    <source>
        <dbReference type="PROSITE-ProRule" id="PRU01248"/>
    </source>
</evidence>
<dbReference type="AlphaFoldDB" id="A0A0G0YIX3"/>
<dbReference type="InterPro" id="IPR050090">
    <property type="entry name" value="Tyrosine_recombinase_XerCD"/>
</dbReference>
<dbReference type="Gene3D" id="3.10.28.10">
    <property type="entry name" value="Homing endonucleases"/>
    <property type="match status" value="1"/>
</dbReference>
<reference evidence="15 16" key="1">
    <citation type="journal article" date="2015" name="Nature">
        <title>rRNA introns, odd ribosomes, and small enigmatic genomes across a large radiation of phyla.</title>
        <authorList>
            <person name="Brown C.T."/>
            <person name="Hug L.A."/>
            <person name="Thomas B.C."/>
            <person name="Sharon I."/>
            <person name="Castelle C.J."/>
            <person name="Singh A."/>
            <person name="Wilkins M.J."/>
            <person name="Williams K.H."/>
            <person name="Banfield J.F."/>
        </authorList>
    </citation>
    <scope>NUCLEOTIDE SEQUENCE [LARGE SCALE GENOMIC DNA]</scope>
</reference>
<feature type="domain" description="Core-binding (CB)" evidence="14">
    <location>
        <begin position="8"/>
        <end position="101"/>
    </location>
</feature>
<dbReference type="Proteomes" id="UP000033847">
    <property type="component" value="Unassembled WGS sequence"/>
</dbReference>
<dbReference type="PROSITE" id="PS51898">
    <property type="entry name" value="TYR_RECOMBINASE"/>
    <property type="match status" value="1"/>
</dbReference>
<dbReference type="InterPro" id="IPR030934">
    <property type="entry name" value="Intein_C"/>
</dbReference>
<dbReference type="InterPro" id="IPR036844">
    <property type="entry name" value="Hint_dom_sf"/>
</dbReference>
<dbReference type="InterPro" id="IPR006141">
    <property type="entry name" value="Intein_N"/>
</dbReference>
<dbReference type="GO" id="GO:0005737">
    <property type="term" value="C:cytoplasm"/>
    <property type="evidence" value="ECO:0007669"/>
    <property type="project" value="UniProtKB-SubCell"/>
</dbReference>
<dbReference type="InterPro" id="IPR010998">
    <property type="entry name" value="Integrase_recombinase_N"/>
</dbReference>
<evidence type="ECO:0000259" key="14">
    <source>
        <dbReference type="PROSITE" id="PS51900"/>
    </source>
</evidence>
<dbReference type="InterPro" id="IPR011010">
    <property type="entry name" value="DNA_brk_join_enz"/>
</dbReference>
<keyword evidence="10" id="KW-0131">Cell cycle</keyword>
<feature type="domain" description="DOD-type homing endonuclease" evidence="12">
    <location>
        <begin position="381"/>
        <end position="513"/>
    </location>
</feature>
<dbReference type="Gene3D" id="2.170.16.10">
    <property type="entry name" value="Hedgehog/Intein (Hint) domain"/>
    <property type="match status" value="1"/>
</dbReference>
<evidence type="ECO:0000256" key="4">
    <source>
        <dbReference type="ARBA" id="ARBA00022813"/>
    </source>
</evidence>
<dbReference type="InterPro" id="IPR044068">
    <property type="entry name" value="CB"/>
</dbReference>
<keyword evidence="7" id="KW-0651">Protein splicing</keyword>
<evidence type="ECO:0000256" key="9">
    <source>
        <dbReference type="ARBA" id="ARBA00023172"/>
    </source>
</evidence>
<dbReference type="Pfam" id="PF00589">
    <property type="entry name" value="Phage_integrase"/>
    <property type="match status" value="2"/>
</dbReference>
<dbReference type="SUPFAM" id="SSF55608">
    <property type="entry name" value="Homing endonucleases"/>
    <property type="match status" value="1"/>
</dbReference>
<dbReference type="InterPro" id="IPR004860">
    <property type="entry name" value="LAGLIDADG_dom"/>
</dbReference>
<accession>A0A0G0YIX3</accession>
<dbReference type="Gene3D" id="1.10.443.10">
    <property type="entry name" value="Intergrase catalytic core"/>
    <property type="match status" value="2"/>
</dbReference>
<evidence type="ECO:0000256" key="7">
    <source>
        <dbReference type="ARBA" id="ARBA00023000"/>
    </source>
</evidence>
<keyword evidence="2" id="KW-0963">Cytoplasm</keyword>
<dbReference type="InterPro" id="IPR006142">
    <property type="entry name" value="INTEIN"/>
</dbReference>
<dbReference type="GO" id="GO:0016539">
    <property type="term" value="P:intein-mediated protein splicing"/>
    <property type="evidence" value="ECO:0007669"/>
    <property type="project" value="InterPro"/>
</dbReference>
<evidence type="ECO:0000256" key="3">
    <source>
        <dbReference type="ARBA" id="ARBA00022618"/>
    </source>
</evidence>
<evidence type="ECO:0000256" key="5">
    <source>
        <dbReference type="ARBA" id="ARBA00022829"/>
    </source>
</evidence>
<evidence type="ECO:0000256" key="10">
    <source>
        <dbReference type="ARBA" id="ARBA00023306"/>
    </source>
</evidence>
<keyword evidence="6" id="KW-0229">DNA integration</keyword>
<keyword evidence="3" id="KW-0132">Cell division</keyword>
<dbReference type="EMBL" id="LCCU01000023">
    <property type="protein sequence ID" value="KKS36687.1"/>
    <property type="molecule type" value="Genomic_DNA"/>
</dbReference>
<dbReference type="GO" id="GO:0006310">
    <property type="term" value="P:DNA recombination"/>
    <property type="evidence" value="ECO:0007669"/>
    <property type="project" value="UniProtKB-KW"/>
</dbReference>
<dbReference type="PROSITE" id="PS50819">
    <property type="entry name" value="INTEIN_ENDONUCLEASE"/>
    <property type="match status" value="1"/>
</dbReference>
<dbReference type="GO" id="GO:0003677">
    <property type="term" value="F:DNA binding"/>
    <property type="evidence" value="ECO:0007669"/>
    <property type="project" value="UniProtKB-UniRule"/>
</dbReference>
<dbReference type="Pfam" id="PF02899">
    <property type="entry name" value="Phage_int_SAM_1"/>
    <property type="match status" value="1"/>
</dbReference>
<evidence type="ECO:0000256" key="1">
    <source>
        <dbReference type="ARBA" id="ARBA00004496"/>
    </source>
</evidence>
<dbReference type="GO" id="GO:0007059">
    <property type="term" value="P:chromosome segregation"/>
    <property type="evidence" value="ECO:0007669"/>
    <property type="project" value="UniProtKB-KW"/>
</dbReference>
<keyword evidence="4" id="KW-0068">Autocatalytic cleavage</keyword>
<dbReference type="SMART" id="SM00305">
    <property type="entry name" value="HintC"/>
    <property type="match status" value="1"/>
</dbReference>
<dbReference type="GO" id="GO:0015074">
    <property type="term" value="P:DNA integration"/>
    <property type="evidence" value="ECO:0007669"/>
    <property type="project" value="UniProtKB-KW"/>
</dbReference>
<gene>
    <name evidence="15" type="ORF">UV00_C0023G0008</name>
</gene>
<dbReference type="PANTHER" id="PTHR30349:SF77">
    <property type="entry name" value="TYROSINE RECOMBINASE XERC"/>
    <property type="match status" value="1"/>
</dbReference>
<comment type="caution">
    <text evidence="15">The sequence shown here is derived from an EMBL/GenBank/DDBJ whole genome shotgun (WGS) entry which is preliminary data.</text>
</comment>
<dbReference type="SUPFAM" id="SSF56349">
    <property type="entry name" value="DNA breaking-rejoining enzymes"/>
    <property type="match status" value="2"/>
</dbReference>
<evidence type="ECO:0000259" key="13">
    <source>
        <dbReference type="PROSITE" id="PS51898"/>
    </source>
</evidence>
<keyword evidence="9" id="KW-0233">DNA recombination</keyword>
<dbReference type="SUPFAM" id="SSF51294">
    <property type="entry name" value="Hedgehog/intein (Hint) domain"/>
    <property type="match status" value="1"/>
</dbReference>
<dbReference type="PROSITE" id="PS51900">
    <property type="entry name" value="CB"/>
    <property type="match status" value="1"/>
</dbReference>
<dbReference type="Pfam" id="PF14890">
    <property type="entry name" value="Intein_splicing"/>
    <property type="match status" value="1"/>
</dbReference>
<evidence type="ECO:0000256" key="6">
    <source>
        <dbReference type="ARBA" id="ARBA00022908"/>
    </source>
</evidence>
<dbReference type="InterPro" id="IPR003586">
    <property type="entry name" value="Hint_dom_C"/>
</dbReference>
<protein>
    <submittedName>
        <fullName evidence="15">Tyrosine recombinase XerC</fullName>
    </submittedName>
</protein>
<proteinExistence type="predicted"/>
<dbReference type="PANTHER" id="PTHR30349">
    <property type="entry name" value="PHAGE INTEGRASE-RELATED"/>
    <property type="match status" value="1"/>
</dbReference>
<dbReference type="InterPro" id="IPR013762">
    <property type="entry name" value="Integrase-like_cat_sf"/>
</dbReference>
<dbReference type="InterPro" id="IPR002104">
    <property type="entry name" value="Integrase_catalytic"/>
</dbReference>
<sequence length="736" mass="84502">MSAKGAVPGLEDCIQEYLEYLTVERQVSPFTIRNYRFYLSKFAAWLRKFYPGKELGEVTSRMLKTYRVYLAQTKDEKGAYLAPVTQGYYVIALRSMLRYLLRQDYEVVSPERLELPKGKEHSIKFLDYAHVTAMIDKADTTTIQGLRDRVLMETLFSTGLRVSELVSLNKTTINLESREFGVLGKGKKIRVVFLSKSAANWIERYLRERNDHYSPIFIRHGGAKPAIDDPKAGEKLRLTTRSVQRIIGKYGRLAHLPYAITPHVMRHCLHPATRIFDEYGIRTVRELFYNSTDKVYSLMSDYTIDLAKVTQKTTHITYLYSIWADGYEIKCSGEHKLFSFEGGVIVEKTASEVKVGEYLLGIKKIQHEDGRPLYDPRLWRLLGYALGDGVVSKARRSILLFDKDRSNLEYYQNLIFDLYGKKSKVELNKISNSYVLTCNDIELVEILHSIAPFSERAKSKFVPKNLSEATLDEIAEFLAGLYDAEGLTSDPRYFSSSQELLEDVQMLLLYFGIDAHLTTRNRIVTLPQGREFSGTISDLIILDKESQALFYQYIPTLKRNMKWKVTNFSEKVPYGSIVTEILAKAKKDNIAYSTYFERFKIKDVARYQEGRIVPEKNTFVTLINGFFKLGVITEEEKKKYLELVNSPALKWLKVKSKTKMGSARHCVYDFYIPGSHNLITGGFVSHNSFATDLISHGAGLREVQEMLGHKNIATTQIYTHVTNPQLKSVHEKYHSV</sequence>
<dbReference type="PRINTS" id="PR00379">
    <property type="entry name" value="INTEIN"/>
</dbReference>
<evidence type="ECO:0000256" key="8">
    <source>
        <dbReference type="ARBA" id="ARBA00023125"/>
    </source>
</evidence>
<dbReference type="PROSITE" id="PS50818">
    <property type="entry name" value="INTEIN_C_TER"/>
    <property type="match status" value="1"/>
</dbReference>